<proteinExistence type="predicted"/>
<protein>
    <recommendedName>
        <fullName evidence="3">HAT C-terminal dimerisation domain-containing protein</fullName>
    </recommendedName>
</protein>
<dbReference type="OrthoDB" id="10352970at2759"/>
<evidence type="ECO:0000313" key="1">
    <source>
        <dbReference type="EMBL" id="ETI39505.1"/>
    </source>
</evidence>
<dbReference type="Proteomes" id="UP000018721">
    <property type="component" value="Unassembled WGS sequence"/>
</dbReference>
<sequence length="293" mass="33737">MGLRVLAMPGDTRWGSVLACLDFILKVEEVLFAIMSARNFLVAKSKKKSQNAPHRIQRCHGYRFCPQIEARYSTTQDLWGGGGALKRFEKNSTLVSEVYQLFFDLPDSVAKCGLPAKDMKIMQALINKRFDFVYGDAHGVAHVLDPRFCGAQMDTETRSRVEEFITEWRGINKEQGEATADAVVIELVRFQRFTAELKVKAQRMWTQLKNGKLAVYDFWCPLKQFSLLQDIAKQVFPCTAGKRVEKLVHIYFNVRNIQDEDIEVYTELDDVLRLIDEDENDESNNPDENFVYE</sequence>
<dbReference type="AlphaFoldDB" id="V9EJU5"/>
<reference evidence="1 2" key="1">
    <citation type="submission" date="2013-11" db="EMBL/GenBank/DDBJ databases">
        <title>The Genome Sequence of Phytophthora parasitica P1569.</title>
        <authorList>
            <consortium name="The Broad Institute Genomics Platform"/>
            <person name="Russ C."/>
            <person name="Tyler B."/>
            <person name="Panabieres F."/>
            <person name="Shan W."/>
            <person name="Tripathy S."/>
            <person name="Grunwald N."/>
            <person name="Machado M."/>
            <person name="Johnson C.S."/>
            <person name="Arredondo F."/>
            <person name="Hong C."/>
            <person name="Coffey M."/>
            <person name="Young S.K."/>
            <person name="Zeng Q."/>
            <person name="Gargeya S."/>
            <person name="Fitzgerald M."/>
            <person name="Abouelleil A."/>
            <person name="Alvarado L."/>
            <person name="Chapman S.B."/>
            <person name="Gainer-Dewar J."/>
            <person name="Goldberg J."/>
            <person name="Griggs A."/>
            <person name="Gujja S."/>
            <person name="Hansen M."/>
            <person name="Howarth C."/>
            <person name="Imamovic A."/>
            <person name="Ireland A."/>
            <person name="Larimer J."/>
            <person name="McCowan C."/>
            <person name="Murphy C."/>
            <person name="Pearson M."/>
            <person name="Poon T.W."/>
            <person name="Priest M."/>
            <person name="Roberts A."/>
            <person name="Saif S."/>
            <person name="Shea T."/>
            <person name="Sykes S."/>
            <person name="Wortman J."/>
            <person name="Nusbaum C."/>
            <person name="Birren B."/>
        </authorList>
    </citation>
    <scope>NUCLEOTIDE SEQUENCE [LARGE SCALE GENOMIC DNA]</scope>
    <source>
        <strain evidence="1 2">P1569</strain>
    </source>
</reference>
<accession>V9EJU5</accession>
<comment type="caution">
    <text evidence="1">The sequence shown here is derived from an EMBL/GenBank/DDBJ whole genome shotgun (WGS) entry which is preliminary data.</text>
</comment>
<organism evidence="1 2">
    <name type="scientific">Phytophthora nicotianae P1569</name>
    <dbReference type="NCBI Taxonomy" id="1317065"/>
    <lineage>
        <taxon>Eukaryota</taxon>
        <taxon>Sar</taxon>
        <taxon>Stramenopiles</taxon>
        <taxon>Oomycota</taxon>
        <taxon>Peronosporomycetes</taxon>
        <taxon>Peronosporales</taxon>
        <taxon>Peronosporaceae</taxon>
        <taxon>Phytophthora</taxon>
    </lineage>
</organism>
<dbReference type="InterPro" id="IPR012337">
    <property type="entry name" value="RNaseH-like_sf"/>
</dbReference>
<dbReference type="HOGENOM" id="CLU_060222_0_0_1"/>
<gene>
    <name evidence="1" type="ORF">F443_14907</name>
</gene>
<evidence type="ECO:0008006" key="3">
    <source>
        <dbReference type="Google" id="ProtNLM"/>
    </source>
</evidence>
<evidence type="ECO:0000313" key="2">
    <source>
        <dbReference type="Proteomes" id="UP000018721"/>
    </source>
</evidence>
<dbReference type="EMBL" id="ANIZ01002601">
    <property type="protein sequence ID" value="ETI39505.1"/>
    <property type="molecule type" value="Genomic_DNA"/>
</dbReference>
<name>V9EJU5_PHYNI</name>
<keyword evidence="2" id="KW-1185">Reference proteome</keyword>
<dbReference type="SUPFAM" id="SSF53098">
    <property type="entry name" value="Ribonuclease H-like"/>
    <property type="match status" value="1"/>
</dbReference>